<dbReference type="GO" id="GO:0030288">
    <property type="term" value="C:outer membrane-bounded periplasmic space"/>
    <property type="evidence" value="ECO:0007669"/>
    <property type="project" value="TreeGrafter"/>
</dbReference>
<evidence type="ECO:0000313" key="2">
    <source>
        <dbReference type="EMBL" id="VEA37815.1"/>
    </source>
</evidence>
<dbReference type="GO" id="GO:0009061">
    <property type="term" value="P:anaerobic respiration"/>
    <property type="evidence" value="ECO:0007669"/>
    <property type="project" value="TreeGrafter"/>
</dbReference>
<name>A0A3S4J8W2_SALET</name>
<dbReference type="SUPFAM" id="SSF53706">
    <property type="entry name" value="Formate dehydrogenase/DMSO reductase, domains 1-3"/>
    <property type="match status" value="1"/>
</dbReference>
<feature type="domain" description="Molybdopterin oxidoreductase" evidence="1">
    <location>
        <begin position="65"/>
        <end position="162"/>
    </location>
</feature>
<dbReference type="Proteomes" id="UP000273655">
    <property type="component" value="Chromosome 1"/>
</dbReference>
<dbReference type="Gene3D" id="3.40.50.740">
    <property type="match status" value="1"/>
</dbReference>
<dbReference type="GO" id="GO:0030151">
    <property type="term" value="F:molybdenum ion binding"/>
    <property type="evidence" value="ECO:0007669"/>
    <property type="project" value="TreeGrafter"/>
</dbReference>
<dbReference type="PANTHER" id="PTHR43742:SF7">
    <property type="entry name" value="DIMETHYL SULFOXIDE REDUCTASE CHAIN YNFE-RELATED"/>
    <property type="match status" value="1"/>
</dbReference>
<dbReference type="EMBL" id="LR134148">
    <property type="protein sequence ID" value="VEA37815.1"/>
    <property type="molecule type" value="Genomic_DNA"/>
</dbReference>
<dbReference type="EC" id="1.8.5.3" evidence="2"/>
<dbReference type="FunFam" id="3.40.50.740:FF:000015">
    <property type="entry name" value="Anaerobic dimethyl sulfoxide reductase subunit A"/>
    <property type="match status" value="1"/>
</dbReference>
<organism evidence="2 3">
    <name type="scientific">Salmonella enterica I</name>
    <dbReference type="NCBI Taxonomy" id="59201"/>
    <lineage>
        <taxon>Bacteria</taxon>
        <taxon>Pseudomonadati</taxon>
        <taxon>Pseudomonadota</taxon>
        <taxon>Gammaproteobacteria</taxon>
        <taxon>Enterobacterales</taxon>
        <taxon>Enterobacteriaceae</taxon>
        <taxon>Salmonella</taxon>
    </lineage>
</organism>
<protein>
    <submittedName>
        <fullName evidence="2">Dimethyl sulfoxide reductase, subunit A1</fullName>
        <ecNumber evidence="2">1.8.5.3</ecNumber>
    </submittedName>
</protein>
<gene>
    <name evidence="2" type="primary">ynfE_2</name>
    <name evidence="2" type="ORF">NCTC8271_02957</name>
</gene>
<sequence length="202" mass="22863">MAVIAAHAKSTYTITIERLPVLENPVKTAISCFSWTDAIARGPEMTALRDGVRGKDKLDVPIKFLWNYAGNTLINQHSDINKTHEILQDEAKCEMIVVIDNFMTSSAKYADILLPDLMTVEQEDIIPNDYAGNMGYLIFIQPATTPKFERKPIYWVLSEIARRLGDDVYQRFTEGRTPGAMAAISVRPKCRQEIRHCPRMTS</sequence>
<dbReference type="AlphaFoldDB" id="A0A3S4J8W2"/>
<evidence type="ECO:0000313" key="3">
    <source>
        <dbReference type="Proteomes" id="UP000273655"/>
    </source>
</evidence>
<dbReference type="GO" id="GO:0016491">
    <property type="term" value="F:oxidoreductase activity"/>
    <property type="evidence" value="ECO:0007669"/>
    <property type="project" value="UniProtKB-KW"/>
</dbReference>
<proteinExistence type="predicted"/>
<reference evidence="2 3" key="1">
    <citation type="submission" date="2018-12" db="EMBL/GenBank/DDBJ databases">
        <authorList>
            <consortium name="Pathogen Informatics"/>
        </authorList>
    </citation>
    <scope>NUCLEOTIDE SEQUENCE [LARGE SCALE GENOMIC DNA]</scope>
    <source>
        <strain evidence="2 3">NCTC8271</strain>
    </source>
</reference>
<dbReference type="InterPro" id="IPR050612">
    <property type="entry name" value="Prok_Mopterin_Oxidored"/>
</dbReference>
<dbReference type="PANTHER" id="PTHR43742">
    <property type="entry name" value="TRIMETHYLAMINE-N-OXIDE REDUCTASE"/>
    <property type="match status" value="1"/>
</dbReference>
<keyword evidence="2" id="KW-0560">Oxidoreductase</keyword>
<dbReference type="InterPro" id="IPR006656">
    <property type="entry name" value="Mopterin_OxRdtase"/>
</dbReference>
<evidence type="ECO:0000259" key="1">
    <source>
        <dbReference type="Pfam" id="PF00384"/>
    </source>
</evidence>
<accession>A0A3S4J8W2</accession>
<dbReference type="Pfam" id="PF00384">
    <property type="entry name" value="Molybdopterin"/>
    <property type="match status" value="1"/>
</dbReference>
<dbReference type="GO" id="GO:0009055">
    <property type="term" value="F:electron transfer activity"/>
    <property type="evidence" value="ECO:0007669"/>
    <property type="project" value="TreeGrafter"/>
</dbReference>